<accession>A0A5D0UE33</accession>
<comment type="caution">
    <text evidence="2">The sequence shown here is derived from an EMBL/GenBank/DDBJ whole genome shotgun (WGS) entry which is preliminary data.</text>
</comment>
<dbReference type="OrthoDB" id="3359627at2"/>
<evidence type="ECO:0000256" key="1">
    <source>
        <dbReference type="SAM" id="MobiDB-lite"/>
    </source>
</evidence>
<proteinExistence type="predicted"/>
<name>A0A5D0UE33_9ACTN</name>
<dbReference type="EMBL" id="VSFF01000004">
    <property type="protein sequence ID" value="TYC15875.1"/>
    <property type="molecule type" value="Genomic_DNA"/>
</dbReference>
<dbReference type="RefSeq" id="WP_148349670.1">
    <property type="nucleotide sequence ID" value="NZ_JBHSBF010000009.1"/>
</dbReference>
<evidence type="ECO:0000313" key="3">
    <source>
        <dbReference type="Proteomes" id="UP000322634"/>
    </source>
</evidence>
<gene>
    <name evidence="2" type="ORF">FXF65_11075</name>
</gene>
<feature type="region of interest" description="Disordered" evidence="1">
    <location>
        <begin position="111"/>
        <end position="160"/>
    </location>
</feature>
<protein>
    <submittedName>
        <fullName evidence="2">Uncharacterized protein</fullName>
    </submittedName>
</protein>
<organism evidence="2 3">
    <name type="scientific">Actinomadura syzygii</name>
    <dbReference type="NCBI Taxonomy" id="1427538"/>
    <lineage>
        <taxon>Bacteria</taxon>
        <taxon>Bacillati</taxon>
        <taxon>Actinomycetota</taxon>
        <taxon>Actinomycetes</taxon>
        <taxon>Streptosporangiales</taxon>
        <taxon>Thermomonosporaceae</taxon>
        <taxon>Actinomadura</taxon>
    </lineage>
</organism>
<dbReference type="Proteomes" id="UP000322634">
    <property type="component" value="Unassembled WGS sequence"/>
</dbReference>
<evidence type="ECO:0000313" key="2">
    <source>
        <dbReference type="EMBL" id="TYC15875.1"/>
    </source>
</evidence>
<keyword evidence="3" id="KW-1185">Reference proteome</keyword>
<sequence length="238" mass="26104">MLVTVLSTVIFTALQRGVSHITESPLPFSMTVRMNEVSGTGPSCGKLYLIDRTVEAMPRIPDSTPPDRWWKALGAVDAEDTTIEIVLQGNTPNAVVLRNLQVEVTQRRPPARTGAVYSSGQCGGPMDPRKFSVDLDQSPPKPVPQAGASQAPDGADIEQPPINFPYKISDADPEILIVSADTAHCDCSWHLLLTWSQTGQQKTSRVDLNGQDFRTTATEGLRHWWSPRSDYPWTAVQP</sequence>
<dbReference type="AlphaFoldDB" id="A0A5D0UE33"/>
<reference evidence="2 3" key="1">
    <citation type="submission" date="2019-08" db="EMBL/GenBank/DDBJ databases">
        <title>Actinomadura sp. nov. CYP1-5 isolated from mountain soil.</title>
        <authorList>
            <person name="Songsumanus A."/>
            <person name="Kuncharoen N."/>
            <person name="Kudo T."/>
            <person name="Yuki M."/>
            <person name="Igarashi Y."/>
            <person name="Tanasupawat S."/>
        </authorList>
    </citation>
    <scope>NUCLEOTIDE SEQUENCE [LARGE SCALE GENOMIC DNA]</scope>
    <source>
        <strain evidence="2 3">GKU157</strain>
    </source>
</reference>